<feature type="domain" description="Flavodoxin-like" evidence="7">
    <location>
        <begin position="114"/>
        <end position="254"/>
    </location>
</feature>
<dbReference type="InterPro" id="IPR039261">
    <property type="entry name" value="FNR_nucleotide-bd"/>
</dbReference>
<dbReference type="PANTHER" id="PTHR19384">
    <property type="entry name" value="NITRIC OXIDE SYNTHASE-RELATED"/>
    <property type="match status" value="1"/>
</dbReference>
<evidence type="ECO:0000259" key="8">
    <source>
        <dbReference type="PROSITE" id="PS51384"/>
    </source>
</evidence>
<dbReference type="SUPFAM" id="SSF63380">
    <property type="entry name" value="Riboflavin synthase domain-like"/>
    <property type="match status" value="1"/>
</dbReference>
<gene>
    <name evidence="9" type="ORF">RF679_03175</name>
</gene>
<organism evidence="9 10">
    <name type="scientific">Undibacterium cyanobacteriorum</name>
    <dbReference type="NCBI Taxonomy" id="3073561"/>
    <lineage>
        <taxon>Bacteria</taxon>
        <taxon>Pseudomonadati</taxon>
        <taxon>Pseudomonadota</taxon>
        <taxon>Betaproteobacteria</taxon>
        <taxon>Burkholderiales</taxon>
        <taxon>Oxalobacteraceae</taxon>
        <taxon>Undibacterium</taxon>
    </lineage>
</organism>
<feature type="transmembrane region" description="Helical" evidence="6">
    <location>
        <begin position="34"/>
        <end position="52"/>
    </location>
</feature>
<feature type="region of interest" description="Disordered" evidence="5">
    <location>
        <begin position="1"/>
        <end position="22"/>
    </location>
</feature>
<keyword evidence="3" id="KW-0813">Transport</keyword>
<dbReference type="SUPFAM" id="SSF52343">
    <property type="entry name" value="Ferredoxin reductase-like, C-terminal NADP-linked domain"/>
    <property type="match status" value="1"/>
</dbReference>
<evidence type="ECO:0000313" key="9">
    <source>
        <dbReference type="EMBL" id="WMW81293.1"/>
    </source>
</evidence>
<dbReference type="InterPro" id="IPR001709">
    <property type="entry name" value="Flavoprot_Pyr_Nucl_cyt_Rdtase"/>
</dbReference>
<keyword evidence="6" id="KW-1133">Transmembrane helix</keyword>
<proteinExistence type="predicted"/>
<dbReference type="Gene3D" id="3.40.50.360">
    <property type="match status" value="1"/>
</dbReference>
<accession>A0ABY9RJ88</accession>
<dbReference type="InterPro" id="IPR029039">
    <property type="entry name" value="Flavoprotein-like_sf"/>
</dbReference>
<evidence type="ECO:0000256" key="1">
    <source>
        <dbReference type="ARBA" id="ARBA00022630"/>
    </source>
</evidence>
<keyword evidence="2" id="KW-0288">FMN</keyword>
<keyword evidence="6" id="KW-0812">Transmembrane</keyword>
<reference evidence="9" key="1">
    <citation type="submission" date="2023-09" db="EMBL/GenBank/DDBJ databases">
        <title>Undibacterium sp. 20NA77.5 isolated from freshwater.</title>
        <authorList>
            <person name="Le V."/>
            <person name="Ko S.-R."/>
            <person name="Ahn C.-Y."/>
            <person name="Oh H.-M."/>
        </authorList>
    </citation>
    <scope>NUCLEOTIDE SEQUENCE</scope>
    <source>
        <strain evidence="9">20NA77.5</strain>
    </source>
</reference>
<dbReference type="PRINTS" id="PR00371">
    <property type="entry name" value="FPNCR"/>
</dbReference>
<evidence type="ECO:0000259" key="7">
    <source>
        <dbReference type="PROSITE" id="PS50902"/>
    </source>
</evidence>
<dbReference type="RefSeq" id="WP_309482773.1">
    <property type="nucleotide sequence ID" value="NZ_CP133720.1"/>
</dbReference>
<evidence type="ECO:0000256" key="3">
    <source>
        <dbReference type="ARBA" id="ARBA00022982"/>
    </source>
</evidence>
<dbReference type="InterPro" id="IPR017927">
    <property type="entry name" value="FAD-bd_FR_type"/>
</dbReference>
<dbReference type="PROSITE" id="PS51384">
    <property type="entry name" value="FAD_FR"/>
    <property type="match status" value="1"/>
</dbReference>
<keyword evidence="1" id="KW-0285">Flavoprotein</keyword>
<keyword evidence="10" id="KW-1185">Reference proteome</keyword>
<name>A0ABY9RJ88_9BURK</name>
<protein>
    <recommendedName>
        <fullName evidence="4">NADPH--hemoprotein reductase</fullName>
        <ecNumber evidence="4">1.6.2.4</ecNumber>
    </recommendedName>
</protein>
<dbReference type="PROSITE" id="PS50902">
    <property type="entry name" value="FLAVODOXIN_LIKE"/>
    <property type="match status" value="1"/>
</dbReference>
<dbReference type="InterPro" id="IPR017938">
    <property type="entry name" value="Riboflavin_synthase-like_b-brl"/>
</dbReference>
<keyword evidence="6" id="KW-0472">Membrane</keyword>
<evidence type="ECO:0000256" key="2">
    <source>
        <dbReference type="ARBA" id="ARBA00022643"/>
    </source>
</evidence>
<dbReference type="SUPFAM" id="SSF52218">
    <property type="entry name" value="Flavoproteins"/>
    <property type="match status" value="1"/>
</dbReference>
<dbReference type="EC" id="1.6.2.4" evidence="4"/>
<dbReference type="PANTHER" id="PTHR19384:SF17">
    <property type="entry name" value="NADPH--CYTOCHROME P450 REDUCTASE"/>
    <property type="match status" value="1"/>
</dbReference>
<evidence type="ECO:0000256" key="5">
    <source>
        <dbReference type="SAM" id="MobiDB-lite"/>
    </source>
</evidence>
<evidence type="ECO:0000256" key="6">
    <source>
        <dbReference type="SAM" id="Phobius"/>
    </source>
</evidence>
<dbReference type="PRINTS" id="PR00369">
    <property type="entry name" value="FLAVODOXIN"/>
</dbReference>
<dbReference type="Gene3D" id="3.40.50.80">
    <property type="entry name" value="Nucleotide-binding domain of ferredoxin-NADP reductase (FNR) module"/>
    <property type="match status" value="1"/>
</dbReference>
<dbReference type="CDD" id="cd06200">
    <property type="entry name" value="SiR_like1"/>
    <property type="match status" value="1"/>
</dbReference>
<dbReference type="InterPro" id="IPR001094">
    <property type="entry name" value="Flavdoxin-like"/>
</dbReference>
<dbReference type="Gene3D" id="2.40.30.10">
    <property type="entry name" value="Translation factors"/>
    <property type="match status" value="1"/>
</dbReference>
<feature type="domain" description="FAD-binding FR-type" evidence="8">
    <location>
        <begin position="268"/>
        <end position="391"/>
    </location>
</feature>
<keyword evidence="3" id="KW-0249">Electron transport</keyword>
<evidence type="ECO:0000313" key="10">
    <source>
        <dbReference type="Proteomes" id="UP001181355"/>
    </source>
</evidence>
<sequence length="530" mass="58553">MTSATHSNIPPQSTHETLASSPATELAAQARSQIILMSLSLLMSLAFSVLPLDSFFNAATIRGLIAISLTIAFMRFTRWSLLRHKIKHEHSSALKLARQATTAIIDQSNAAQTITVVFASQTGYAEQLAELSYASLSKAEQTSLRIEICDIKDLDLRQQPENSRLLLIASTTGEGDAPDSAATIMATLAEDDLDLSRLSYAILALGDRHYQAFCAFGHALDRALQGRGAQRIFETIEVDDGNEAALQQWQNQLAQLTGQTKVEAWQNAAYQQWTLVERQQLNIGSLGAPIMWLRLKAPVDVKDVDTWQAGDIVEVFPGPAEQAKHSSSSTPAHREYSIASVPSDGFLELVVRQAYQADGSPGLASTWLNTQASLGAPIAARIRSNRSFHEPDPHHPMILIGNGTGIAGLRAHLKQRQVQHAQQNWLIFGERQREYDFLFKNELEAMQENGYLNRLDLAFSRDQTTRVYVQDKLREAGTELQAWIDNGAAIYVCGSLQGMAAEVDQALRDILGDAGVDQLREQGRYRRDVY</sequence>
<dbReference type="InterPro" id="IPR001433">
    <property type="entry name" value="OxRdtase_FAD/NAD-bd"/>
</dbReference>
<dbReference type="Pfam" id="PF00175">
    <property type="entry name" value="NAD_binding_1"/>
    <property type="match status" value="1"/>
</dbReference>
<dbReference type="Pfam" id="PF00258">
    <property type="entry name" value="Flavodoxin_1"/>
    <property type="match status" value="1"/>
</dbReference>
<dbReference type="EMBL" id="CP133720">
    <property type="protein sequence ID" value="WMW81293.1"/>
    <property type="molecule type" value="Genomic_DNA"/>
</dbReference>
<evidence type="ECO:0000256" key="4">
    <source>
        <dbReference type="ARBA" id="ARBA00023797"/>
    </source>
</evidence>
<dbReference type="Proteomes" id="UP001181355">
    <property type="component" value="Chromosome"/>
</dbReference>
<dbReference type="InterPro" id="IPR008254">
    <property type="entry name" value="Flavodoxin/NO_synth"/>
</dbReference>